<accession>A0A1H6DTR2</accession>
<reference evidence="3 4" key="1">
    <citation type="submission" date="2016-10" db="EMBL/GenBank/DDBJ databases">
        <authorList>
            <person name="de Groot N.N."/>
        </authorList>
    </citation>
    <scope>NUCLEOTIDE SEQUENCE [LARGE SCALE GENOMIC DNA]</scope>
    <source>
        <strain evidence="3 4">CGMCC 4.2023</strain>
    </source>
</reference>
<dbReference type="Proteomes" id="UP000236754">
    <property type="component" value="Unassembled WGS sequence"/>
</dbReference>
<evidence type="ECO:0000313" key="4">
    <source>
        <dbReference type="Proteomes" id="UP000236754"/>
    </source>
</evidence>
<name>A0A1H6DTR2_9ACTN</name>
<organism evidence="3 4">
    <name type="scientific">Actinacidiphila yanglinensis</name>
    <dbReference type="NCBI Taxonomy" id="310779"/>
    <lineage>
        <taxon>Bacteria</taxon>
        <taxon>Bacillati</taxon>
        <taxon>Actinomycetota</taxon>
        <taxon>Actinomycetes</taxon>
        <taxon>Kitasatosporales</taxon>
        <taxon>Streptomycetaceae</taxon>
        <taxon>Actinacidiphila</taxon>
    </lineage>
</organism>
<keyword evidence="4" id="KW-1185">Reference proteome</keyword>
<feature type="compositionally biased region" description="Pro residues" evidence="1">
    <location>
        <begin position="1"/>
        <end position="10"/>
    </location>
</feature>
<proteinExistence type="predicted"/>
<dbReference type="OrthoDB" id="3852193at2"/>
<sequence>MAAEPEPQPAPAADAVPEPAPYRPRRRGRTTLLIAAAAVLGVLAGGGLGYHIQQQRRPTPLPPLTGPVLAQPKGAGPAAPKLTADQDGGVVFRSDLLKLLVPTPKGDKEEERDWNSLLDYAEEYTQPAGIFTDLAGDSFQRSVEAAWTDKHHTYYQVALTQFRDDTYANAKQFFEDERNADNDVQGIGHRHDLTDVTHGTVWGSTRPHTEAGYLPDYQGRGIAQVGNIYVEVYVDSLHPVKAGTAQAILEKQLERL</sequence>
<dbReference type="AlphaFoldDB" id="A0A1H6DTR2"/>
<keyword evidence="2" id="KW-0472">Membrane</keyword>
<gene>
    <name evidence="3" type="ORF">SAMN05216223_119130</name>
</gene>
<dbReference type="RefSeq" id="WP_103889563.1">
    <property type="nucleotide sequence ID" value="NZ_FNVU01000019.1"/>
</dbReference>
<keyword evidence="2" id="KW-1133">Transmembrane helix</keyword>
<feature type="region of interest" description="Disordered" evidence="1">
    <location>
        <begin position="54"/>
        <end position="85"/>
    </location>
</feature>
<evidence type="ECO:0000256" key="1">
    <source>
        <dbReference type="SAM" id="MobiDB-lite"/>
    </source>
</evidence>
<feature type="compositionally biased region" description="Low complexity" evidence="1">
    <location>
        <begin position="72"/>
        <end position="81"/>
    </location>
</feature>
<feature type="region of interest" description="Disordered" evidence="1">
    <location>
        <begin position="1"/>
        <end position="24"/>
    </location>
</feature>
<protein>
    <submittedName>
        <fullName evidence="3">Uncharacterized protein</fullName>
    </submittedName>
</protein>
<dbReference type="EMBL" id="FNVU01000019">
    <property type="protein sequence ID" value="SEG88737.1"/>
    <property type="molecule type" value="Genomic_DNA"/>
</dbReference>
<keyword evidence="2" id="KW-0812">Transmembrane</keyword>
<feature type="transmembrane region" description="Helical" evidence="2">
    <location>
        <begin position="32"/>
        <end position="52"/>
    </location>
</feature>
<evidence type="ECO:0000256" key="2">
    <source>
        <dbReference type="SAM" id="Phobius"/>
    </source>
</evidence>
<evidence type="ECO:0000313" key="3">
    <source>
        <dbReference type="EMBL" id="SEG88737.1"/>
    </source>
</evidence>